<dbReference type="AlphaFoldDB" id="A0A420XP78"/>
<dbReference type="Proteomes" id="UP000281955">
    <property type="component" value="Unassembled WGS sequence"/>
</dbReference>
<dbReference type="PANTHER" id="PTHR38479">
    <property type="entry name" value="LMO0824 PROTEIN"/>
    <property type="match status" value="1"/>
</dbReference>
<comment type="caution">
    <text evidence="1">The sequence shown here is derived from an EMBL/GenBank/DDBJ whole genome shotgun (WGS) entry which is preliminary data.</text>
</comment>
<evidence type="ECO:0000313" key="1">
    <source>
        <dbReference type="EMBL" id="RKS73997.1"/>
    </source>
</evidence>
<dbReference type="EMBL" id="RBWV01000012">
    <property type="protein sequence ID" value="RKS73997.1"/>
    <property type="molecule type" value="Genomic_DNA"/>
</dbReference>
<dbReference type="Pfam" id="PF06224">
    <property type="entry name" value="AlkZ-like"/>
    <property type="match status" value="1"/>
</dbReference>
<gene>
    <name evidence="1" type="ORF">CLV35_2495</name>
</gene>
<accession>A0A420XP78</accession>
<dbReference type="InterPro" id="IPR009351">
    <property type="entry name" value="AlkZ-like"/>
</dbReference>
<proteinExistence type="predicted"/>
<evidence type="ECO:0000313" key="2">
    <source>
        <dbReference type="Proteomes" id="UP000281955"/>
    </source>
</evidence>
<reference evidence="1 2" key="1">
    <citation type="submission" date="2018-10" db="EMBL/GenBank/DDBJ databases">
        <title>Genomic Encyclopedia of Archaeal and Bacterial Type Strains, Phase II (KMG-II): from individual species to whole genera.</title>
        <authorList>
            <person name="Goeker M."/>
        </authorList>
    </citation>
    <scope>NUCLEOTIDE SEQUENCE [LARGE SCALE GENOMIC DNA]</scope>
    <source>
        <strain evidence="1 2">RP-AC37</strain>
    </source>
</reference>
<name>A0A420XP78_9ACTN</name>
<organism evidence="1 2">
    <name type="scientific">Motilibacter peucedani</name>
    <dbReference type="NCBI Taxonomy" id="598650"/>
    <lineage>
        <taxon>Bacteria</taxon>
        <taxon>Bacillati</taxon>
        <taxon>Actinomycetota</taxon>
        <taxon>Actinomycetes</taxon>
        <taxon>Motilibacterales</taxon>
        <taxon>Motilibacteraceae</taxon>
        <taxon>Motilibacter</taxon>
    </lineage>
</organism>
<keyword evidence="2" id="KW-1185">Reference proteome</keyword>
<sequence length="381" mass="41739">MTGPRPQLSARRLGRATLARQLLLRRERLDVVDAVRRVGALQAQEPASPYLALWNRVEAFDPAELDTAFAERRLVKATLMRITLHAVAAAERAPLHAAVLRTLRASRLADRRFTSTGLTAQDADDALPEVLDLLQQPRTGAEVETALAGHRDPETAKRLWWALKTYAPVRHAPTGGSWSFGRRPAYQAAGEVPGESEQTAGVVHLVRRYLAAFGPATVADVWAFAMVHRPRVRAALEALDDELVRYEGPSGEELVDLAGAALPDEDEPAPPRLLGMWDSALLAHGDRARVVPEEHRRLVGRVNGDSLPTLLVDGRVAGVWRPVEGRVEATAFEPLPAAAWDGLAAEAHVLTALLADREPTAYSRYAHWWAKLPEAAQVRLL</sequence>
<keyword evidence="1" id="KW-0238">DNA-binding</keyword>
<dbReference type="InParanoid" id="A0A420XP78"/>
<protein>
    <submittedName>
        <fullName evidence="1">Winged helix DNA-binding protein</fullName>
    </submittedName>
</protein>
<dbReference type="GO" id="GO:0003677">
    <property type="term" value="F:DNA binding"/>
    <property type="evidence" value="ECO:0007669"/>
    <property type="project" value="UniProtKB-KW"/>
</dbReference>
<dbReference type="PANTHER" id="PTHR38479:SF2">
    <property type="entry name" value="WINGED HELIX DNA-BINDING DOMAIN-CONTAINING PROTEIN"/>
    <property type="match status" value="1"/>
</dbReference>